<keyword evidence="3" id="KW-1185">Reference proteome</keyword>
<dbReference type="Proteomes" id="UP000070107">
    <property type="component" value="Unassembled WGS sequence"/>
</dbReference>
<sequence length="229" mass="25624">MAVGLCAQLGLRQAREDFVKSGRDAKKLDLLKAAQTARREKAEAAQAAMKARHRHEGGALAQQQLAVRRQLRTRYLDEARRVKEARAAAKPTGLAAFLGRVTGVSFVISKLHKHRDAQRYQQSSKGESTQGGRGGDDGKGAVRRRQRTRRRDNEIAVPRDQAEVLETPAPNVPEPHWTELPLADEYLEAARDRDEVGDESGTGGRRIKPSRSKRGSERDDDNKDFERER</sequence>
<protein>
    <submittedName>
        <fullName evidence="2">Uncharacterized protein</fullName>
    </submittedName>
</protein>
<proteinExistence type="predicted"/>
<comment type="caution">
    <text evidence="2">The sequence shown here is derived from an EMBL/GenBank/DDBJ whole genome shotgun (WGS) entry which is preliminary data.</text>
</comment>
<evidence type="ECO:0000256" key="1">
    <source>
        <dbReference type="SAM" id="MobiDB-lite"/>
    </source>
</evidence>
<reference evidence="2 3" key="1">
    <citation type="submission" date="2015-11" db="EMBL/GenBank/DDBJ databases">
        <title>Draft genome sequence of Paramesorhizobium deserti A-3-E, a strain highly resistant to diverse beta-lactam antibiotics.</title>
        <authorList>
            <person name="Lv R."/>
            <person name="Yang X."/>
            <person name="Fang N."/>
            <person name="Guo J."/>
            <person name="Luo X."/>
            <person name="Peng F."/>
            <person name="Yang R."/>
            <person name="Cui Y."/>
            <person name="Fang C."/>
            <person name="Song Y."/>
        </authorList>
    </citation>
    <scope>NUCLEOTIDE SEQUENCE [LARGE SCALE GENOMIC DNA]</scope>
    <source>
        <strain evidence="2 3">A-3-E</strain>
    </source>
</reference>
<evidence type="ECO:0000313" key="3">
    <source>
        <dbReference type="Proteomes" id="UP000070107"/>
    </source>
</evidence>
<accession>A0A135HXQ1</accession>
<feature type="compositionally biased region" description="Basic and acidic residues" evidence="1">
    <location>
        <begin position="214"/>
        <end position="229"/>
    </location>
</feature>
<dbReference type="STRING" id="1494590.ATN84_24435"/>
<dbReference type="EMBL" id="LNTU01000004">
    <property type="protein sequence ID" value="KXF77965.1"/>
    <property type="molecule type" value="Genomic_DNA"/>
</dbReference>
<gene>
    <name evidence="2" type="ORF">ATN84_24435</name>
</gene>
<organism evidence="2 3">
    <name type="scientific">Paramesorhizobium deserti</name>
    <dbReference type="NCBI Taxonomy" id="1494590"/>
    <lineage>
        <taxon>Bacteria</taxon>
        <taxon>Pseudomonadati</taxon>
        <taxon>Pseudomonadota</taxon>
        <taxon>Alphaproteobacteria</taxon>
        <taxon>Hyphomicrobiales</taxon>
        <taxon>Phyllobacteriaceae</taxon>
        <taxon>Paramesorhizobium</taxon>
    </lineage>
</organism>
<feature type="compositionally biased region" description="Polar residues" evidence="1">
    <location>
        <begin position="119"/>
        <end position="130"/>
    </location>
</feature>
<dbReference type="OrthoDB" id="1826980at2"/>
<dbReference type="RefSeq" id="WP_068881202.1">
    <property type="nucleotide sequence ID" value="NZ_LNTU01000004.1"/>
</dbReference>
<feature type="region of interest" description="Disordered" evidence="1">
    <location>
        <begin position="112"/>
        <end position="229"/>
    </location>
</feature>
<feature type="compositionally biased region" description="Basic residues" evidence="1">
    <location>
        <begin position="141"/>
        <end position="150"/>
    </location>
</feature>
<name>A0A135HXQ1_9HYPH</name>
<evidence type="ECO:0000313" key="2">
    <source>
        <dbReference type="EMBL" id="KXF77965.1"/>
    </source>
</evidence>
<dbReference type="AlphaFoldDB" id="A0A135HXQ1"/>